<dbReference type="InterPro" id="IPR002925">
    <property type="entry name" value="Dienelactn_hydro"/>
</dbReference>
<evidence type="ECO:0000313" key="3">
    <source>
        <dbReference type="Proteomes" id="UP000291933"/>
    </source>
</evidence>
<dbReference type="SUPFAM" id="SSF53474">
    <property type="entry name" value="alpha/beta-Hydrolases"/>
    <property type="match status" value="1"/>
</dbReference>
<proteinExistence type="predicted"/>
<dbReference type="PANTHER" id="PTHR46623:SF10">
    <property type="entry name" value="CARBOXYMETHYLENEBUTENOLIDASE HOMOLOG"/>
    <property type="match status" value="1"/>
</dbReference>
<keyword evidence="3" id="KW-1185">Reference proteome</keyword>
<dbReference type="AlphaFoldDB" id="A0A4Q9KNZ1"/>
<dbReference type="InterPro" id="IPR051049">
    <property type="entry name" value="Dienelactone_hydrolase-like"/>
</dbReference>
<organism evidence="2 3">
    <name type="scientific">Propioniciclava tarda</name>
    <dbReference type="NCBI Taxonomy" id="433330"/>
    <lineage>
        <taxon>Bacteria</taxon>
        <taxon>Bacillati</taxon>
        <taxon>Actinomycetota</taxon>
        <taxon>Actinomycetes</taxon>
        <taxon>Propionibacteriales</taxon>
        <taxon>Propionibacteriaceae</taxon>
        <taxon>Propioniciclava</taxon>
    </lineage>
</organism>
<name>A0A4Q9KNZ1_PROTD</name>
<accession>A0A4Q9KNZ1</accession>
<keyword evidence="2" id="KW-0378">Hydrolase</keyword>
<dbReference type="EMBL" id="SDMR01000001">
    <property type="protein sequence ID" value="TBT96293.1"/>
    <property type="molecule type" value="Genomic_DNA"/>
</dbReference>
<dbReference type="Pfam" id="PF01738">
    <property type="entry name" value="DLH"/>
    <property type="match status" value="1"/>
</dbReference>
<dbReference type="InterPro" id="IPR029058">
    <property type="entry name" value="AB_hydrolase_fold"/>
</dbReference>
<sequence>METVTASINVPSAEGDAACYLSRPSEGSHPAVLLIPDVFGLRPQIRAMCARIASWGYVVLAPNILYRDHGLPLLPLMNLRNPDKMMSALRATFDWTRALTASDVSADAVAWLDWLDEQSFVSGGKGIVGYCRGGYIALQLAEALGDRVAAVGIFHAGGLASDAPDSPHLAVGSIAAELLIRFADADPGATPESQQVLAEALDAAGARYSIDTYPDAPHGYTMADTPRYQEAGAERHYAELEELLKRALG</sequence>
<dbReference type="Gene3D" id="3.40.50.1820">
    <property type="entry name" value="alpha/beta hydrolase"/>
    <property type="match status" value="1"/>
</dbReference>
<comment type="caution">
    <text evidence="2">The sequence shown here is derived from an EMBL/GenBank/DDBJ whole genome shotgun (WGS) entry which is preliminary data.</text>
</comment>
<dbReference type="RefSeq" id="WP_131170705.1">
    <property type="nucleotide sequence ID" value="NZ_FXTL01000001.1"/>
</dbReference>
<dbReference type="OrthoDB" id="9787933at2"/>
<feature type="domain" description="Dienelactone hydrolase" evidence="1">
    <location>
        <begin position="19"/>
        <end position="247"/>
    </location>
</feature>
<dbReference type="Proteomes" id="UP000291933">
    <property type="component" value="Unassembled WGS sequence"/>
</dbReference>
<protein>
    <submittedName>
        <fullName evidence="2">Dienelactone hydrolase family protein</fullName>
    </submittedName>
</protein>
<gene>
    <name evidence="2" type="ORF">ET996_01095</name>
</gene>
<dbReference type="PANTHER" id="PTHR46623">
    <property type="entry name" value="CARBOXYMETHYLENEBUTENOLIDASE-RELATED"/>
    <property type="match status" value="1"/>
</dbReference>
<dbReference type="GO" id="GO:0016787">
    <property type="term" value="F:hydrolase activity"/>
    <property type="evidence" value="ECO:0007669"/>
    <property type="project" value="UniProtKB-KW"/>
</dbReference>
<reference evidence="2 3" key="1">
    <citation type="submission" date="2019-01" db="EMBL/GenBank/DDBJ databases">
        <title>Lactibacter flavus gen. nov., sp. nov., a novel bacterium of the family Propionibacteriaceae isolated from raw milk and dairy products.</title>
        <authorList>
            <person name="Huptas C."/>
            <person name="Wenning M."/>
            <person name="Breitenwieser F."/>
            <person name="Doll E."/>
            <person name="Von Neubeck M."/>
            <person name="Busse H.-J."/>
            <person name="Scherer S."/>
        </authorList>
    </citation>
    <scope>NUCLEOTIDE SEQUENCE [LARGE SCALE GENOMIC DNA]</scope>
    <source>
        <strain evidence="3">DSM 22130 / JCM 15804 / WR061</strain>
    </source>
</reference>
<evidence type="ECO:0000313" key="2">
    <source>
        <dbReference type="EMBL" id="TBT96293.1"/>
    </source>
</evidence>
<evidence type="ECO:0000259" key="1">
    <source>
        <dbReference type="Pfam" id="PF01738"/>
    </source>
</evidence>